<protein>
    <submittedName>
        <fullName evidence="2">Uncharacterized protein</fullName>
    </submittedName>
</protein>
<dbReference type="VEuPathDB" id="GiardiaDB:GMRT_13123"/>
<sequence>MSRIRSFVVVSIQGNTHVLNVSLREEMTLQEVVFVALTGCALSKSPVTDYDHYDLFHVLTRGQVNYFQWQPRAYMVVRDLHAYQRQRQCDLDHIYLFIKAGLCVPQLRYGYTGMGALSDLPERSALYRDVCYTLADLRAEVALKTQGLDPRTQAEELSTDYGVMLRGRPQSPEAAICKDLRGMHPLPLVLPMNLTAPYYRAFLDERGATFFSVRTVSLPVPRSAIRMLEEPRTRTYLEVTVAIPVASIFGLFLMPLVCIFKVMFHILCVFGLAHPYPAPPAKDLVLSIRLSCTGIFMAAATSLWYLVMSYLLNFVRITSMRSFTNAYLRIFAFVYGSRVLMHGISSILPVPMLISLLRLADPVGEMGSVYHVFYDELFRETAPRRAYGGYSRVQMAPQLGRAVANRAILSPPTQLQRAWRLAKLFVGSLMPGFVEN</sequence>
<proteinExistence type="predicted"/>
<keyword evidence="1" id="KW-0812">Transmembrane</keyword>
<reference evidence="2 3" key="1">
    <citation type="submission" date="2019-05" db="EMBL/GenBank/DDBJ databases">
        <title>The compact genome of Giardia muris reveals important steps in the evolution of intestinal protozoan parasites.</title>
        <authorList>
            <person name="Xu F."/>
            <person name="Jimenez-Gonzalez A."/>
            <person name="Einarsson E."/>
            <person name="Astvaldsson A."/>
            <person name="Peirasmaki D."/>
            <person name="Eckmann L."/>
            <person name="Andersson J.O."/>
            <person name="Svard S.G."/>
            <person name="Jerlstrom-Hultqvist J."/>
        </authorList>
    </citation>
    <scope>NUCLEOTIDE SEQUENCE [LARGE SCALE GENOMIC DNA]</scope>
    <source>
        <strain evidence="2 3">Roberts-Thomson</strain>
    </source>
</reference>
<accession>A0A4Z1SXN7</accession>
<feature type="transmembrane region" description="Helical" evidence="1">
    <location>
        <begin position="248"/>
        <end position="272"/>
    </location>
</feature>
<gene>
    <name evidence="2" type="ORF">GMRT_13123</name>
</gene>
<evidence type="ECO:0000313" key="2">
    <source>
        <dbReference type="EMBL" id="TNJ30532.1"/>
    </source>
</evidence>
<keyword evidence="1" id="KW-1133">Transmembrane helix</keyword>
<comment type="caution">
    <text evidence="2">The sequence shown here is derived from an EMBL/GenBank/DDBJ whole genome shotgun (WGS) entry which is preliminary data.</text>
</comment>
<keyword evidence="1" id="KW-0472">Membrane</keyword>
<feature type="transmembrane region" description="Helical" evidence="1">
    <location>
        <begin position="284"/>
        <end position="306"/>
    </location>
</feature>
<keyword evidence="3" id="KW-1185">Reference proteome</keyword>
<feature type="transmembrane region" description="Helical" evidence="1">
    <location>
        <begin position="326"/>
        <end position="348"/>
    </location>
</feature>
<dbReference type="EMBL" id="VDLU01000001">
    <property type="protein sequence ID" value="TNJ30532.1"/>
    <property type="molecule type" value="Genomic_DNA"/>
</dbReference>
<evidence type="ECO:0000256" key="1">
    <source>
        <dbReference type="SAM" id="Phobius"/>
    </source>
</evidence>
<name>A0A4Z1SXN7_GIAMU</name>
<dbReference type="AlphaFoldDB" id="A0A4Z1SXN7"/>
<evidence type="ECO:0000313" key="3">
    <source>
        <dbReference type="Proteomes" id="UP000315496"/>
    </source>
</evidence>
<dbReference type="Proteomes" id="UP000315496">
    <property type="component" value="Chromosome 1"/>
</dbReference>
<organism evidence="2 3">
    <name type="scientific">Giardia muris</name>
    <dbReference type="NCBI Taxonomy" id="5742"/>
    <lineage>
        <taxon>Eukaryota</taxon>
        <taxon>Metamonada</taxon>
        <taxon>Diplomonadida</taxon>
        <taxon>Hexamitidae</taxon>
        <taxon>Giardiinae</taxon>
        <taxon>Giardia</taxon>
    </lineage>
</organism>